<gene>
    <name evidence="2" type="ORF">Nocox_38520</name>
</gene>
<feature type="chain" id="PRO_5046563327" description="DUF3558 domain-containing protein" evidence="1">
    <location>
        <begin position="20"/>
        <end position="179"/>
    </location>
</feature>
<reference evidence="2 3" key="1">
    <citation type="journal article" date="2021" name="ACS Chem. Biol.">
        <title>Genomic-Led Discovery of a Novel Glycopeptide Antibiotic by Nonomuraea coxensis DSM 45129.</title>
        <authorList>
            <person name="Yushchuk O."/>
            <person name="Vior N.M."/>
            <person name="Andreo-Vidal A."/>
            <person name="Berini F."/>
            <person name="Ruckert C."/>
            <person name="Busche T."/>
            <person name="Binda E."/>
            <person name="Kalinowski J."/>
            <person name="Truman A.W."/>
            <person name="Marinelli F."/>
        </authorList>
    </citation>
    <scope>NUCLEOTIDE SEQUENCE [LARGE SCALE GENOMIC DNA]</scope>
    <source>
        <strain evidence="2 3">DSM 45129</strain>
    </source>
</reference>
<feature type="signal peptide" evidence="1">
    <location>
        <begin position="1"/>
        <end position="19"/>
    </location>
</feature>
<name>A0ABX8UF42_9ACTN</name>
<evidence type="ECO:0008006" key="4">
    <source>
        <dbReference type="Google" id="ProtNLM"/>
    </source>
</evidence>
<dbReference type="Proteomes" id="UP000824681">
    <property type="component" value="Chromosome"/>
</dbReference>
<evidence type="ECO:0000313" key="2">
    <source>
        <dbReference type="EMBL" id="QYC45254.1"/>
    </source>
</evidence>
<keyword evidence="1" id="KW-0732">Signal</keyword>
<proteinExistence type="predicted"/>
<dbReference type="EMBL" id="CP068985">
    <property type="protein sequence ID" value="QYC45254.1"/>
    <property type="molecule type" value="Genomic_DNA"/>
</dbReference>
<protein>
    <recommendedName>
        <fullName evidence="4">DUF3558 domain-containing protein</fullName>
    </recommendedName>
</protein>
<accession>A0ABX8UF42</accession>
<dbReference type="PROSITE" id="PS51257">
    <property type="entry name" value="PROKAR_LIPOPROTEIN"/>
    <property type="match status" value="1"/>
</dbReference>
<evidence type="ECO:0000313" key="3">
    <source>
        <dbReference type="Proteomes" id="UP000824681"/>
    </source>
</evidence>
<organism evidence="2 3">
    <name type="scientific">Nonomuraea coxensis DSM 45129</name>
    <dbReference type="NCBI Taxonomy" id="1122611"/>
    <lineage>
        <taxon>Bacteria</taxon>
        <taxon>Bacillati</taxon>
        <taxon>Actinomycetota</taxon>
        <taxon>Actinomycetes</taxon>
        <taxon>Streptosporangiales</taxon>
        <taxon>Streptosporangiaceae</taxon>
        <taxon>Nonomuraea</taxon>
    </lineage>
</organism>
<evidence type="ECO:0000256" key="1">
    <source>
        <dbReference type="SAM" id="SignalP"/>
    </source>
</evidence>
<sequence length="179" mass="19157">MRATFLGPALIAAIAVVSACTSSPPPDTSPLGEVTAGPQECGLISKQVIIRATGLEEYDASGSEPGKPFSYCIITDPGDDEREFLLSVKLDNPSALSLEELQNTMKHDQGVSLPTDLGPGYTAQFEGKNGPSTYAYAWTPDTRRLLSVWITPGAPGRDHRADAIEFVRQLKPILLSTPK</sequence>
<keyword evidence="3" id="KW-1185">Reference proteome</keyword>